<keyword evidence="3" id="KW-1185">Reference proteome</keyword>
<accession>A0A365YUY0</accession>
<feature type="region of interest" description="Disordered" evidence="1">
    <location>
        <begin position="32"/>
        <end position="70"/>
    </location>
</feature>
<proteinExistence type="predicted"/>
<organism evidence="2 3">
    <name type="scientific">Novacetimonas cocois</name>
    <dbReference type="NCBI Taxonomy" id="1747507"/>
    <lineage>
        <taxon>Bacteria</taxon>
        <taxon>Pseudomonadati</taxon>
        <taxon>Pseudomonadota</taxon>
        <taxon>Alphaproteobacteria</taxon>
        <taxon>Acetobacterales</taxon>
        <taxon>Acetobacteraceae</taxon>
        <taxon>Novacetimonas</taxon>
    </lineage>
</organism>
<protein>
    <submittedName>
        <fullName evidence="2">Uncharacterized protein</fullName>
    </submittedName>
</protein>
<dbReference type="AlphaFoldDB" id="A0A365YUY0"/>
<sequence>MWPETLRPCPGVSAVMSAALFAAFTIERHENAQPRGCATSLSRQPARLRGGPHYECDPAMPQISDAGPDA</sequence>
<gene>
    <name evidence="2" type="ORF">NJLHNGOC_10185</name>
</gene>
<name>A0A365YUY0_9PROT</name>
<dbReference type="EMBL" id="QEXL01000012">
    <property type="protein sequence ID" value="RBM06352.1"/>
    <property type="molecule type" value="Genomic_DNA"/>
</dbReference>
<dbReference type="Proteomes" id="UP000252680">
    <property type="component" value="Unassembled WGS sequence"/>
</dbReference>
<evidence type="ECO:0000313" key="3">
    <source>
        <dbReference type="Proteomes" id="UP000252680"/>
    </source>
</evidence>
<reference evidence="2 3" key="1">
    <citation type="submission" date="2018-05" db="EMBL/GenBank/DDBJ databases">
        <title>Komagataeibacter cocois sp. nov., for a novel cellulose- producing strain isolated from coconut milk.</title>
        <authorList>
            <person name="Liu L."/>
            <person name="Wang Y."/>
            <person name="Liu S."/>
            <person name="Bi J."/>
            <person name="Chen H."/>
            <person name="Deng J."/>
            <person name="Zhang C."/>
            <person name="Hu Q."/>
            <person name="Li C."/>
        </authorList>
    </citation>
    <scope>NUCLEOTIDE SEQUENCE [LARGE SCALE GENOMIC DNA]</scope>
    <source>
        <strain evidence="2 3">WE7</strain>
    </source>
</reference>
<evidence type="ECO:0000313" key="2">
    <source>
        <dbReference type="EMBL" id="RBM06352.1"/>
    </source>
</evidence>
<comment type="caution">
    <text evidence="2">The sequence shown here is derived from an EMBL/GenBank/DDBJ whole genome shotgun (WGS) entry which is preliminary data.</text>
</comment>
<evidence type="ECO:0000256" key="1">
    <source>
        <dbReference type="SAM" id="MobiDB-lite"/>
    </source>
</evidence>